<keyword evidence="4 8" id="KW-0949">S-adenosyl-L-methionine</keyword>
<dbReference type="Pfam" id="PF00765">
    <property type="entry name" value="Autoind_synth"/>
    <property type="match status" value="1"/>
</dbReference>
<sequence length="198" mass="22167">MHAAIRIGTPKEFDNTDLHEMYRLRARVFHGRMGWDIPIIAGMEVDGYDALGPHYMLIQDSSQRVRGCWRLMPTEGPNMLKDTFPQLLHGNAAPVGRHIWELSRFAIETSDDHEQSFGFADVTMHAIQELVTFADKMGITRYVTVTTTPIERLLRRTGIEIGRLGAPVQIGVERAVALDIAVSEQTRNALFGHMAAAA</sequence>
<evidence type="ECO:0000256" key="2">
    <source>
        <dbReference type="ARBA" id="ARBA00022654"/>
    </source>
</evidence>
<dbReference type="EMBL" id="SORE01000001">
    <property type="protein sequence ID" value="TDY54974.1"/>
    <property type="molecule type" value="Genomic_DNA"/>
</dbReference>
<dbReference type="InterPro" id="IPR018311">
    <property type="entry name" value="Autoind_synth_CS"/>
</dbReference>
<keyword evidence="10" id="KW-1185">Reference proteome</keyword>
<dbReference type="PANTHER" id="PTHR39322">
    <property type="entry name" value="ACYL-HOMOSERINE-LACTONE SYNTHASE"/>
    <property type="match status" value="1"/>
</dbReference>
<evidence type="ECO:0000313" key="9">
    <source>
        <dbReference type="EMBL" id="TDY54974.1"/>
    </source>
</evidence>
<keyword evidence="3 8" id="KW-0808">Transferase</keyword>
<dbReference type="RefSeq" id="WP_134189972.1">
    <property type="nucleotide sequence ID" value="NZ_JBHLUW010000027.1"/>
</dbReference>
<dbReference type="PROSITE" id="PS51187">
    <property type="entry name" value="AUTOINDUCER_SYNTH_2"/>
    <property type="match status" value="1"/>
</dbReference>
<comment type="similarity">
    <text evidence="7 8">Belongs to the autoinducer synthase family.</text>
</comment>
<dbReference type="OrthoDB" id="6023281at2"/>
<comment type="catalytic activity">
    <reaction evidence="6 8">
        <text>a fatty acyl-[ACP] + S-adenosyl-L-methionine = an N-acyl-L-homoserine lactone + S-methyl-5'-thioadenosine + holo-[ACP] + H(+)</text>
        <dbReference type="Rhea" id="RHEA:10096"/>
        <dbReference type="Rhea" id="RHEA-COMP:9685"/>
        <dbReference type="Rhea" id="RHEA-COMP:14125"/>
        <dbReference type="ChEBI" id="CHEBI:15378"/>
        <dbReference type="ChEBI" id="CHEBI:17509"/>
        <dbReference type="ChEBI" id="CHEBI:55474"/>
        <dbReference type="ChEBI" id="CHEBI:59789"/>
        <dbReference type="ChEBI" id="CHEBI:64479"/>
        <dbReference type="ChEBI" id="CHEBI:138651"/>
        <dbReference type="EC" id="2.3.1.184"/>
    </reaction>
</comment>
<dbReference type="PANTHER" id="PTHR39322:SF1">
    <property type="entry name" value="ISOVALERYL-HOMOSERINE LACTONE SYNTHASE"/>
    <property type="match status" value="1"/>
</dbReference>
<evidence type="ECO:0000256" key="8">
    <source>
        <dbReference type="RuleBase" id="RU361135"/>
    </source>
</evidence>
<evidence type="ECO:0000256" key="3">
    <source>
        <dbReference type="ARBA" id="ARBA00022679"/>
    </source>
</evidence>
<dbReference type="InterPro" id="IPR001690">
    <property type="entry name" value="Autoind_synthase"/>
</dbReference>
<comment type="caution">
    <text evidence="9">The sequence shown here is derived from an EMBL/GenBank/DDBJ whole genome shotgun (WGS) entry which is preliminary data.</text>
</comment>
<dbReference type="PRINTS" id="PR01549">
    <property type="entry name" value="AUTOINDCRSYN"/>
</dbReference>
<gene>
    <name evidence="9" type="ORF">BX592_101430</name>
</gene>
<keyword evidence="5 7" id="KW-0071">Autoinducer synthesis</keyword>
<dbReference type="EC" id="2.3.1.184" evidence="1 8"/>
<organism evidence="9 10">
    <name type="scientific">Paraburkholderia rhizosphaerae</name>
    <dbReference type="NCBI Taxonomy" id="480658"/>
    <lineage>
        <taxon>Bacteria</taxon>
        <taxon>Pseudomonadati</taxon>
        <taxon>Pseudomonadota</taxon>
        <taxon>Betaproteobacteria</taxon>
        <taxon>Burkholderiales</taxon>
        <taxon>Burkholderiaceae</taxon>
        <taxon>Paraburkholderia</taxon>
    </lineage>
</organism>
<accession>A0A4R8M280</accession>
<dbReference type="InterPro" id="IPR016181">
    <property type="entry name" value="Acyl_CoA_acyltransferase"/>
</dbReference>
<dbReference type="GO" id="GO:0061579">
    <property type="term" value="F:N-acyl homoserine lactone synthase activity"/>
    <property type="evidence" value="ECO:0007669"/>
    <property type="project" value="UniProtKB-UniRule"/>
</dbReference>
<dbReference type="PROSITE" id="PS00949">
    <property type="entry name" value="AUTOINDUCER_SYNTH_1"/>
    <property type="match status" value="1"/>
</dbReference>
<dbReference type="AlphaFoldDB" id="A0A4R8M280"/>
<dbReference type="Gene3D" id="3.40.630.30">
    <property type="match status" value="1"/>
</dbReference>
<evidence type="ECO:0000256" key="7">
    <source>
        <dbReference type="PROSITE-ProRule" id="PRU00533"/>
    </source>
</evidence>
<name>A0A4R8M280_9BURK</name>
<dbReference type="SUPFAM" id="SSF55729">
    <property type="entry name" value="Acyl-CoA N-acyltransferases (Nat)"/>
    <property type="match status" value="1"/>
</dbReference>
<dbReference type="GO" id="GO:0007165">
    <property type="term" value="P:signal transduction"/>
    <property type="evidence" value="ECO:0007669"/>
    <property type="project" value="TreeGrafter"/>
</dbReference>
<evidence type="ECO:0000256" key="6">
    <source>
        <dbReference type="ARBA" id="ARBA00048576"/>
    </source>
</evidence>
<dbReference type="GO" id="GO:0009372">
    <property type="term" value="P:quorum sensing"/>
    <property type="evidence" value="ECO:0007669"/>
    <property type="project" value="UniProtKB-UniRule"/>
</dbReference>
<evidence type="ECO:0000256" key="5">
    <source>
        <dbReference type="ARBA" id="ARBA00022929"/>
    </source>
</evidence>
<reference evidence="9 10" key="1">
    <citation type="submission" date="2019-03" db="EMBL/GenBank/DDBJ databases">
        <title>Genomic Encyclopedia of Type Strains, Phase III (KMG-III): the genomes of soil and plant-associated and newly described type strains.</title>
        <authorList>
            <person name="Whitman W."/>
        </authorList>
    </citation>
    <scope>NUCLEOTIDE SEQUENCE [LARGE SCALE GENOMIC DNA]</scope>
    <source>
        <strain evidence="9 10">LMG 29544</strain>
    </source>
</reference>
<evidence type="ECO:0000313" key="10">
    <source>
        <dbReference type="Proteomes" id="UP000295509"/>
    </source>
</evidence>
<dbReference type="Proteomes" id="UP000295509">
    <property type="component" value="Unassembled WGS sequence"/>
</dbReference>
<proteinExistence type="inferred from homology"/>
<keyword evidence="2 7" id="KW-0673">Quorum sensing</keyword>
<evidence type="ECO:0000256" key="1">
    <source>
        <dbReference type="ARBA" id="ARBA00012340"/>
    </source>
</evidence>
<evidence type="ECO:0000256" key="4">
    <source>
        <dbReference type="ARBA" id="ARBA00022691"/>
    </source>
</evidence>
<protein>
    <recommendedName>
        <fullName evidence="1 8">Acyl-homoserine-lactone synthase</fullName>
        <ecNumber evidence="1 8">2.3.1.184</ecNumber>
    </recommendedName>
    <alternativeName>
        <fullName evidence="8">Autoinducer synthesis protein</fullName>
    </alternativeName>
</protein>